<dbReference type="InterPro" id="IPR002711">
    <property type="entry name" value="HNH"/>
</dbReference>
<gene>
    <name evidence="3" type="ORF">K8V15_02860</name>
</gene>
<proteinExistence type="inferred from homology"/>
<comment type="caution">
    <text evidence="3">The sequence shown here is derived from an EMBL/GenBank/DDBJ whole genome shotgun (WGS) entry which is preliminary data.</text>
</comment>
<dbReference type="GO" id="GO:0004519">
    <property type="term" value="F:endonuclease activity"/>
    <property type="evidence" value="ECO:0007669"/>
    <property type="project" value="UniProtKB-KW"/>
</dbReference>
<name>A0A921ELQ2_9ACTN</name>
<dbReference type="GO" id="GO:0008270">
    <property type="term" value="F:zinc ion binding"/>
    <property type="evidence" value="ECO:0007669"/>
    <property type="project" value="InterPro"/>
</dbReference>
<evidence type="ECO:0000313" key="3">
    <source>
        <dbReference type="EMBL" id="HJE50912.1"/>
    </source>
</evidence>
<evidence type="ECO:0000313" key="4">
    <source>
        <dbReference type="Proteomes" id="UP000712713"/>
    </source>
</evidence>
<dbReference type="Pfam" id="PF01844">
    <property type="entry name" value="HNH"/>
    <property type="match status" value="1"/>
</dbReference>
<dbReference type="Pfam" id="PF02720">
    <property type="entry name" value="DUF222"/>
    <property type="match status" value="1"/>
</dbReference>
<dbReference type="InterPro" id="IPR003870">
    <property type="entry name" value="DUF222"/>
</dbReference>
<dbReference type="CDD" id="cd00085">
    <property type="entry name" value="HNHc"/>
    <property type="match status" value="1"/>
</dbReference>
<keyword evidence="3" id="KW-0540">Nuclease</keyword>
<accession>A0A921ELQ2</accession>
<comment type="similarity">
    <text evidence="1">Belongs to the Rv1128c/1148c/1588c/1702c/1945/3466 family.</text>
</comment>
<feature type="domain" description="HNH nuclease" evidence="2">
    <location>
        <begin position="277"/>
        <end position="328"/>
    </location>
</feature>
<dbReference type="GO" id="GO:0003676">
    <property type="term" value="F:nucleic acid binding"/>
    <property type="evidence" value="ECO:0007669"/>
    <property type="project" value="InterPro"/>
</dbReference>
<organism evidence="3 4">
    <name type="scientific">Tessaracoccus flavescens</name>
    <dbReference type="NCBI Taxonomy" id="399497"/>
    <lineage>
        <taxon>Bacteria</taxon>
        <taxon>Bacillati</taxon>
        <taxon>Actinomycetota</taxon>
        <taxon>Actinomycetes</taxon>
        <taxon>Propionibacteriales</taxon>
        <taxon>Propionibacteriaceae</taxon>
        <taxon>Tessaracoccus</taxon>
    </lineage>
</organism>
<dbReference type="EMBL" id="DYZF01000067">
    <property type="protein sequence ID" value="HJE50912.1"/>
    <property type="molecule type" value="Genomic_DNA"/>
</dbReference>
<feature type="non-terminal residue" evidence="3">
    <location>
        <position position="343"/>
    </location>
</feature>
<reference evidence="3" key="1">
    <citation type="journal article" date="2021" name="PeerJ">
        <title>Extensive microbial diversity within the chicken gut microbiome revealed by metagenomics and culture.</title>
        <authorList>
            <person name="Gilroy R."/>
            <person name="Ravi A."/>
            <person name="Getino M."/>
            <person name="Pursley I."/>
            <person name="Horton D.L."/>
            <person name="Alikhan N.F."/>
            <person name="Baker D."/>
            <person name="Gharbi K."/>
            <person name="Hall N."/>
            <person name="Watson M."/>
            <person name="Adriaenssens E.M."/>
            <person name="Foster-Nyarko E."/>
            <person name="Jarju S."/>
            <person name="Secka A."/>
            <person name="Antonio M."/>
            <person name="Oren A."/>
            <person name="Chaudhuri R.R."/>
            <person name="La Ragione R."/>
            <person name="Hildebrand F."/>
            <person name="Pallen M.J."/>
        </authorList>
    </citation>
    <scope>NUCLEOTIDE SEQUENCE</scope>
    <source>
        <strain evidence="3">ChiGjej3B3-7470</strain>
    </source>
</reference>
<dbReference type="Proteomes" id="UP000712713">
    <property type="component" value="Unassembled WGS sequence"/>
</dbReference>
<evidence type="ECO:0000256" key="1">
    <source>
        <dbReference type="ARBA" id="ARBA00023450"/>
    </source>
</evidence>
<reference evidence="3" key="2">
    <citation type="submission" date="2021-09" db="EMBL/GenBank/DDBJ databases">
        <authorList>
            <person name="Gilroy R."/>
        </authorList>
    </citation>
    <scope>NUCLEOTIDE SEQUENCE</scope>
    <source>
        <strain evidence="3">ChiGjej3B3-7470</strain>
    </source>
</reference>
<keyword evidence="3" id="KW-0255">Endonuclease</keyword>
<sequence length="343" mass="37402">MDRGSETWVELTHSAGIVAGQLAQLHAALVVQAAQMIEQKSWAGDGIRSPEHWLQVYTGLAPAQANAIVRVAKRSSELRATVEWMQAGRISLDQADAICSRIPAEVELEVLEVAEYLSVAQLRRVLARYSFDPTGVALPHEPEPRRPQLGSLSMYSADGRFRLNVETDAVVGAVIEAAIREAKDALFTAGHAEATLVDGLVEVANRSLSAVAPQPRSSRYRILVHLDTAGNGWLGRRGALPKHIAERYTCDGVVVPVWETEGVPVSVGRSQRIIPERTRRLVEDRDKGCRFPGCAVVGYLENHHIVHWSQGGGTDLDSVVSLCSFHHDAHHRGEFSIEGSPAT</sequence>
<keyword evidence="3" id="KW-0378">Hydrolase</keyword>
<evidence type="ECO:0000259" key="2">
    <source>
        <dbReference type="SMART" id="SM00507"/>
    </source>
</evidence>
<protein>
    <submittedName>
        <fullName evidence="3">HNH endonuclease</fullName>
    </submittedName>
</protein>
<dbReference type="SMART" id="SM00507">
    <property type="entry name" value="HNHc"/>
    <property type="match status" value="1"/>
</dbReference>
<dbReference type="InterPro" id="IPR003615">
    <property type="entry name" value="HNH_nuc"/>
</dbReference>
<dbReference type="AlphaFoldDB" id="A0A921ELQ2"/>